<protein>
    <recommendedName>
        <fullName evidence="7">Major facilitator superfamily (MFS) profile domain-containing protein</fullName>
    </recommendedName>
</protein>
<feature type="transmembrane region" description="Helical" evidence="6">
    <location>
        <begin position="383"/>
        <end position="409"/>
    </location>
</feature>
<keyword evidence="2" id="KW-0813">Transport</keyword>
<feature type="transmembrane region" description="Helical" evidence="6">
    <location>
        <begin position="67"/>
        <end position="87"/>
    </location>
</feature>
<dbReference type="GO" id="GO:0022857">
    <property type="term" value="F:transmembrane transporter activity"/>
    <property type="evidence" value="ECO:0007669"/>
    <property type="project" value="InterPro"/>
</dbReference>
<evidence type="ECO:0000256" key="6">
    <source>
        <dbReference type="SAM" id="Phobius"/>
    </source>
</evidence>
<evidence type="ECO:0000313" key="8">
    <source>
        <dbReference type="EMBL" id="KAJ1719364.1"/>
    </source>
</evidence>
<reference evidence="8" key="1">
    <citation type="submission" date="2022-07" db="EMBL/GenBank/DDBJ databases">
        <title>Phylogenomic reconstructions and comparative analyses of Kickxellomycotina fungi.</title>
        <authorList>
            <person name="Reynolds N.K."/>
            <person name="Stajich J.E."/>
            <person name="Barry K."/>
            <person name="Grigoriev I.V."/>
            <person name="Crous P."/>
            <person name="Smith M.E."/>
        </authorList>
    </citation>
    <scope>NUCLEOTIDE SEQUENCE</scope>
    <source>
        <strain evidence="8">BCRC 34381</strain>
    </source>
</reference>
<keyword evidence="9" id="KW-1185">Reference proteome</keyword>
<feature type="transmembrane region" description="Helical" evidence="6">
    <location>
        <begin position="153"/>
        <end position="176"/>
    </location>
</feature>
<feature type="transmembrane region" description="Helical" evidence="6">
    <location>
        <begin position="120"/>
        <end position="141"/>
    </location>
</feature>
<dbReference type="Gene3D" id="1.20.1250.20">
    <property type="entry name" value="MFS general substrate transporter like domains"/>
    <property type="match status" value="2"/>
</dbReference>
<comment type="caution">
    <text evidence="8">The sequence shown here is derived from an EMBL/GenBank/DDBJ whole genome shotgun (WGS) entry which is preliminary data.</text>
</comment>
<dbReference type="SUPFAM" id="SSF103473">
    <property type="entry name" value="MFS general substrate transporter"/>
    <property type="match status" value="1"/>
</dbReference>
<dbReference type="PANTHER" id="PTHR23501">
    <property type="entry name" value="MAJOR FACILITATOR SUPERFAMILY"/>
    <property type="match status" value="1"/>
</dbReference>
<feature type="transmembrane region" description="Helical" evidence="6">
    <location>
        <begin position="354"/>
        <end position="376"/>
    </location>
</feature>
<feature type="transmembrane region" description="Helical" evidence="6">
    <location>
        <begin position="415"/>
        <end position="441"/>
    </location>
</feature>
<feature type="domain" description="Major facilitator superfamily (MFS) profile" evidence="7">
    <location>
        <begin position="30"/>
        <end position="471"/>
    </location>
</feature>
<dbReference type="InterPro" id="IPR036259">
    <property type="entry name" value="MFS_trans_sf"/>
</dbReference>
<accession>A0A9W8CNC0</accession>
<proteinExistence type="predicted"/>
<feature type="transmembrane region" description="Helical" evidence="6">
    <location>
        <begin position="28"/>
        <end position="55"/>
    </location>
</feature>
<feature type="transmembrane region" description="Helical" evidence="6">
    <location>
        <begin position="93"/>
        <end position="113"/>
    </location>
</feature>
<dbReference type="PANTHER" id="PTHR23501:SF191">
    <property type="entry name" value="VACUOLAR BASIC AMINO ACID TRANSPORTER 4"/>
    <property type="match status" value="1"/>
</dbReference>
<feature type="transmembrane region" description="Helical" evidence="6">
    <location>
        <begin position="291"/>
        <end position="316"/>
    </location>
</feature>
<keyword evidence="4 6" id="KW-1133">Transmembrane helix</keyword>
<feature type="transmembrane region" description="Helical" evidence="6">
    <location>
        <begin position="183"/>
        <end position="203"/>
    </location>
</feature>
<feature type="non-terminal residue" evidence="8">
    <location>
        <position position="502"/>
    </location>
</feature>
<dbReference type="Pfam" id="PF07690">
    <property type="entry name" value="MFS_1"/>
    <property type="match status" value="1"/>
</dbReference>
<evidence type="ECO:0000256" key="3">
    <source>
        <dbReference type="ARBA" id="ARBA00022692"/>
    </source>
</evidence>
<dbReference type="PROSITE" id="PS50850">
    <property type="entry name" value="MFS"/>
    <property type="match status" value="1"/>
</dbReference>
<evidence type="ECO:0000256" key="4">
    <source>
        <dbReference type="ARBA" id="ARBA00022989"/>
    </source>
</evidence>
<organism evidence="8 9">
    <name type="scientific">Coemansia biformis</name>
    <dbReference type="NCBI Taxonomy" id="1286918"/>
    <lineage>
        <taxon>Eukaryota</taxon>
        <taxon>Fungi</taxon>
        <taxon>Fungi incertae sedis</taxon>
        <taxon>Zoopagomycota</taxon>
        <taxon>Kickxellomycotina</taxon>
        <taxon>Kickxellomycetes</taxon>
        <taxon>Kickxellales</taxon>
        <taxon>Kickxellaceae</taxon>
        <taxon>Coemansia</taxon>
    </lineage>
</organism>
<evidence type="ECO:0000259" key="7">
    <source>
        <dbReference type="PROSITE" id="PS50850"/>
    </source>
</evidence>
<dbReference type="InterPro" id="IPR011701">
    <property type="entry name" value="MFS"/>
</dbReference>
<keyword evidence="3 6" id="KW-0812">Transmembrane</keyword>
<dbReference type="GO" id="GO:0005886">
    <property type="term" value="C:plasma membrane"/>
    <property type="evidence" value="ECO:0007669"/>
    <property type="project" value="TreeGrafter"/>
</dbReference>
<comment type="subcellular location">
    <subcellularLocation>
        <location evidence="1">Endomembrane system</location>
        <topology evidence="1">Multi-pass membrane protein</topology>
    </subcellularLocation>
</comment>
<gene>
    <name evidence="8" type="ORF">LPJ61_006321</name>
</gene>
<feature type="transmembrane region" description="Helical" evidence="6">
    <location>
        <begin position="223"/>
        <end position="242"/>
    </location>
</feature>
<dbReference type="InterPro" id="IPR020846">
    <property type="entry name" value="MFS_dom"/>
</dbReference>
<feature type="transmembrane region" description="Helical" evidence="6">
    <location>
        <begin position="249"/>
        <end position="271"/>
    </location>
</feature>
<dbReference type="OrthoDB" id="419537at2759"/>
<feature type="transmembrane region" description="Helical" evidence="6">
    <location>
        <begin position="328"/>
        <end position="348"/>
    </location>
</feature>
<evidence type="ECO:0000256" key="5">
    <source>
        <dbReference type="ARBA" id="ARBA00023136"/>
    </source>
</evidence>
<dbReference type="EMBL" id="JANBOI010002922">
    <property type="protein sequence ID" value="KAJ1719364.1"/>
    <property type="molecule type" value="Genomic_DNA"/>
</dbReference>
<keyword evidence="5 6" id="KW-0472">Membrane</keyword>
<dbReference type="GO" id="GO:0012505">
    <property type="term" value="C:endomembrane system"/>
    <property type="evidence" value="ECO:0007669"/>
    <property type="project" value="UniProtKB-SubCell"/>
</dbReference>
<dbReference type="AlphaFoldDB" id="A0A9W8CNC0"/>
<evidence type="ECO:0000256" key="2">
    <source>
        <dbReference type="ARBA" id="ARBA00022448"/>
    </source>
</evidence>
<dbReference type="Proteomes" id="UP001143981">
    <property type="component" value="Unassembled WGS sequence"/>
</dbReference>
<sequence length="502" mass="52460">PGLDHATDKPAADAPATSAAKASSARRLAGFVGLFFTIFLSGLDQTITSTILARIANDFKSLDRVEWVPTIFMLCSTSISIVSGRIADILGRFPVLMFALLTFVAGATASAAAQSMVVFIVARALSGIACGCMLNLSIIIISDLVPLGRRGTYLGLLQICFGVSSAVGPLLGGLFADRMSWRAAFVADMIMGVVTVVYLALVLRLPRVATAQTWKEGLRSLDYAGIVAIVASISLIIVGLNVGGTILRWASPATIGCLAGGCVLLGVFVAIELRVASVPLVPMWLFAIRNLVIAFLVTFLCGMTMFSIVFYIPVYFTAVFGVTSIKAGLLVLPFGVALSISSFASGYFMSTPGMYRILLQVGPAIMAVGVLLMAIFSGRASQGAFAALLLVPGLGMGNVIVSNVIAAQACTEARFIATVTPICEFFLSMGGVIGVAVFGAVHRNKLSSILTAAAAAAESPAARAVIEEARRDVSVIHASSVPEHLRTIVTSAYAASMKQALW</sequence>
<name>A0A9W8CNC0_9FUNG</name>
<evidence type="ECO:0000313" key="9">
    <source>
        <dbReference type="Proteomes" id="UP001143981"/>
    </source>
</evidence>
<feature type="non-terminal residue" evidence="8">
    <location>
        <position position="1"/>
    </location>
</feature>
<evidence type="ECO:0000256" key="1">
    <source>
        <dbReference type="ARBA" id="ARBA00004127"/>
    </source>
</evidence>